<evidence type="ECO:0008006" key="3">
    <source>
        <dbReference type="Google" id="ProtNLM"/>
    </source>
</evidence>
<dbReference type="AlphaFoldDB" id="A0AAQ4RDL9"/>
<organism evidence="1 2">
    <name type="scientific">Gasterosteus aculeatus aculeatus</name>
    <name type="common">three-spined stickleback</name>
    <dbReference type="NCBI Taxonomy" id="481459"/>
    <lineage>
        <taxon>Eukaryota</taxon>
        <taxon>Metazoa</taxon>
        <taxon>Chordata</taxon>
        <taxon>Craniata</taxon>
        <taxon>Vertebrata</taxon>
        <taxon>Euteleostomi</taxon>
        <taxon>Actinopterygii</taxon>
        <taxon>Neopterygii</taxon>
        <taxon>Teleostei</taxon>
        <taxon>Neoteleostei</taxon>
        <taxon>Acanthomorphata</taxon>
        <taxon>Eupercaria</taxon>
        <taxon>Perciformes</taxon>
        <taxon>Cottioidei</taxon>
        <taxon>Gasterosteales</taxon>
        <taxon>Gasterosteidae</taxon>
        <taxon>Gasterosteus</taxon>
    </lineage>
</organism>
<evidence type="ECO:0000313" key="1">
    <source>
        <dbReference type="Ensembl" id="ENSGACP00000060713.1"/>
    </source>
</evidence>
<evidence type="ECO:0000313" key="2">
    <source>
        <dbReference type="Proteomes" id="UP000007635"/>
    </source>
</evidence>
<dbReference type="Proteomes" id="UP000007635">
    <property type="component" value="Chromosome VII"/>
</dbReference>
<reference evidence="1" key="3">
    <citation type="submission" date="2025-09" db="UniProtKB">
        <authorList>
            <consortium name="Ensembl"/>
        </authorList>
    </citation>
    <scope>IDENTIFICATION</scope>
</reference>
<proteinExistence type="predicted"/>
<protein>
    <recommendedName>
        <fullName evidence="3">Dynein light chain</fullName>
    </recommendedName>
</protein>
<accession>A0AAQ4RDL9</accession>
<reference evidence="1" key="2">
    <citation type="submission" date="2025-08" db="UniProtKB">
        <authorList>
            <consortium name="Ensembl"/>
        </authorList>
    </citation>
    <scope>IDENTIFICATION</scope>
</reference>
<keyword evidence="2" id="KW-1185">Reference proteome</keyword>
<sequence length="122" mass="13407">MLLLTKFLDEVLSLVRHVAAKVPPNNAMPRGVVLLVKLLRGGRIIIIISIHCVLLHFIRHVCILYHGLLLSHFGSSTLLTAFFTRGHCLHLISPQNAPVSASSPPFLPVVYCRGQKGPQITS</sequence>
<dbReference type="Ensembl" id="ENSGACT00000087198.1">
    <property type="protein sequence ID" value="ENSGACP00000060713.1"/>
    <property type="gene ID" value="ENSGACG00000034799.1"/>
</dbReference>
<name>A0AAQ4RDL9_GASAC</name>
<dbReference type="PANTHER" id="PTHR48424">
    <property type="entry name" value="DYNEIN LIGHT CHAIN-RELATED"/>
    <property type="match status" value="1"/>
</dbReference>
<dbReference type="PANTHER" id="PTHR48424:SF3">
    <property type="entry name" value="DYNEIN LIGHT CHAIN-RELATED"/>
    <property type="match status" value="1"/>
</dbReference>
<dbReference type="GeneTree" id="ENSGT00940000174850"/>
<reference evidence="1 2" key="1">
    <citation type="journal article" date="2021" name="G3 (Bethesda)">
        <title>Improved contiguity of the threespine stickleback genome using long-read sequencing.</title>
        <authorList>
            <person name="Nath S."/>
            <person name="Shaw D.E."/>
            <person name="White M.A."/>
        </authorList>
    </citation>
    <scope>NUCLEOTIDE SEQUENCE [LARGE SCALE GENOMIC DNA]</scope>
    <source>
        <strain evidence="1 2">Lake Benthic</strain>
    </source>
</reference>